<dbReference type="STRING" id="247523.B0W48_15250"/>
<feature type="domain" description="Carrier" evidence="4">
    <location>
        <begin position="2134"/>
        <end position="2211"/>
    </location>
</feature>
<name>A0A1Q2H0Z2_9GAMM</name>
<dbReference type="InterPro" id="IPR009081">
    <property type="entry name" value="PP-bd_ACP"/>
</dbReference>
<proteinExistence type="predicted"/>
<organism evidence="5 6">
    <name type="scientific">Pseudoalteromonas aliena</name>
    <dbReference type="NCBI Taxonomy" id="247523"/>
    <lineage>
        <taxon>Bacteria</taxon>
        <taxon>Pseudomonadati</taxon>
        <taxon>Pseudomonadota</taxon>
        <taxon>Gammaproteobacteria</taxon>
        <taxon>Alteromonadales</taxon>
        <taxon>Pseudoalteromonadaceae</taxon>
        <taxon>Pseudoalteromonas</taxon>
    </lineage>
</organism>
<dbReference type="Gene3D" id="3.30.559.30">
    <property type="entry name" value="Nonribosomal peptide synthetase, condensation domain"/>
    <property type="match status" value="2"/>
</dbReference>
<dbReference type="Gene3D" id="2.30.38.10">
    <property type="entry name" value="Luciferase, Domain 3"/>
    <property type="match status" value="2"/>
</dbReference>
<dbReference type="GO" id="GO:0031177">
    <property type="term" value="F:phosphopantetheine binding"/>
    <property type="evidence" value="ECO:0007669"/>
    <property type="project" value="TreeGrafter"/>
</dbReference>
<dbReference type="NCBIfam" id="TIGR01733">
    <property type="entry name" value="AA-adenyl-dom"/>
    <property type="match status" value="2"/>
</dbReference>
<dbReference type="Pfam" id="PF00668">
    <property type="entry name" value="Condensation"/>
    <property type="match status" value="2"/>
</dbReference>
<dbReference type="PROSITE" id="PS50075">
    <property type="entry name" value="CARRIER"/>
    <property type="match status" value="2"/>
</dbReference>
<dbReference type="FunFam" id="1.10.1200.10:FF:000005">
    <property type="entry name" value="Nonribosomal peptide synthetase 1"/>
    <property type="match status" value="1"/>
</dbReference>
<dbReference type="Pfam" id="PF00501">
    <property type="entry name" value="AMP-binding"/>
    <property type="match status" value="2"/>
</dbReference>
<dbReference type="InterPro" id="IPR020845">
    <property type="entry name" value="AMP-binding_CS"/>
</dbReference>
<evidence type="ECO:0000259" key="4">
    <source>
        <dbReference type="PROSITE" id="PS50075"/>
    </source>
</evidence>
<dbReference type="GO" id="GO:0043041">
    <property type="term" value="P:amino acid activation for nonribosomal peptide biosynthetic process"/>
    <property type="evidence" value="ECO:0007669"/>
    <property type="project" value="TreeGrafter"/>
</dbReference>
<keyword evidence="2" id="KW-0596">Phosphopantetheine</keyword>
<evidence type="ECO:0000313" key="5">
    <source>
        <dbReference type="EMBL" id="AQQ01005.1"/>
    </source>
</evidence>
<dbReference type="PROSITE" id="PS00012">
    <property type="entry name" value="PHOSPHOPANTETHEINE"/>
    <property type="match status" value="1"/>
</dbReference>
<gene>
    <name evidence="5" type="ORF">B0W48_15250</name>
</gene>
<dbReference type="NCBIfam" id="NF003417">
    <property type="entry name" value="PRK04813.1"/>
    <property type="match status" value="2"/>
</dbReference>
<dbReference type="Gene3D" id="3.40.50.980">
    <property type="match status" value="4"/>
</dbReference>
<dbReference type="InterPro" id="IPR023213">
    <property type="entry name" value="CAT-like_dom_sf"/>
</dbReference>
<dbReference type="FunFam" id="3.40.50.980:FF:000001">
    <property type="entry name" value="Non-ribosomal peptide synthetase"/>
    <property type="match status" value="1"/>
</dbReference>
<dbReference type="EMBL" id="CP019628">
    <property type="protein sequence ID" value="AQQ01005.1"/>
    <property type="molecule type" value="Genomic_DNA"/>
</dbReference>
<sequence length="2230" mass="250684">MKQVFLELGEKGIKLTVDEQGKLLVRGKIKFLTEEEKVFLKNNKPEIISTIKNNLVVVPGKQSQVIPECLGLNSGVLSFSQRRLWFIDKLQQDSSEYNIPIAFNVKGHLNIALVEKTLNDVIKRHQILRTIYQDYKGEPLQKVLTNIQLTIDHKDFCDIESQYETVQAYLCEEAIRAFDLSQDLMIRASYVSLDNKEASSNGILTFNVHHIAADGWSMDVLTREFFVIYQAFEQGLSSPLIDLPIQYLDFAHWQQNEFKQHRLQYQLDYWQRQLHEAPVLHQLSLDYDRPAEKQYKGDLVSTVLDENIAEKLLQFAKLCQLTPFMLLHAALTLVLSRHSGSDDIIIGSPVANRREATLEPLIGFFVNTLVFRVNTGHTHLLTYFKHLRQVHLEAQDNQDVPFEQLVEALNVPRNNAHSPLFQILLTTNNQFVAHKDEKQQLKLGNAYLQPMSEVNLTTKFDLDIHMALNSDGASTAWTYDVSLFNKAHIEQLNQHLLSVLVSFADMADFASEKLQKVPISAVRMFSSEENNLAAKIAIGPQLPLNFTSMHGMFEHQVMINPQKVALKENDIEFTFQTLNERADTIADILIANYGVTKGQPIGIYGERSQSTICAVLAILKAGAVYVALDRTAPADRLSYIVDELNLALILCNSSADCPGNSISLAVMGLDILENENINHINVKRPEITIADAAYILYTSGSTGRPKGVCQKHGTLVNLARHQAEIDGITQAYNTLQFTPLTFDVSAQELATSWLTGSCLTLISQQQKDQLEYLAELLYQQNIERLFVPPAVLDLITEHVNTTANGLPCLKEVFVAGDVFKMTKNIQQFLITHQQCKLYNHYGPTETHVASTYRVLVEDSGDISIGRSIANTCCYVLSSGLTPVPLGCVGELYIAGQGVALGYVNNQKLTNESFIYSELYDEVLYKTGDLVRYNSDGRLNFIGRVDNQVKIRGFRIELGEVVHAIEALENVDSVIVEVNEVTGNKQLVAYVRPCLTCETEAKEHALIETIKVTLKDSLPGYMIPNVFAVIAEWPLTSNGKLDKSALPPVVSIQSNRNLVAPDTDTEWQLVKIWSRLLNIGLPQLSTTDDFFEMGGHSLLSVRLVSEIREQLSVEVTVKQIFSSSTIKQLAYLIGCSSKVVRPQILPQSREQNEFDLSFAQQRLWFIDQFQGGSPQYNMPMAFQIEGSFDLISAEQVLTAIVRRHEVLRTVYRESESGPKQYILPAQPFIIQRLDFGHLAQQSQSLVKQQLLEDAQTPFDLSADLMLRASYISLSETRGVLMLNMHHIASDGWSLNQLKREFFILYHAFIEGKPSPLNELSIQYADFSQWQRNWLQGAVLQQQLDYWQTQLNSVPSVHSVPLDFPRPAEKQYSGAMVMSRVPLQEAQQLCKMATDYQMTPFMLLHAALALTISRYSNTFDIVIGTPVANRMQVEVEPLIGFFVNILALRVDTEQASFDTYLTHVRETHLDAQSHQDLPFEQLVDALQVPRSEALAPLCQLMASFTGQLDKQDCTIPTLPNLQLTPLLADACIAKFDIEVEFSLLEDGLQINWIYDQSLFTHSHIEKLSQHLNLLVERLGQGDIAHINKQTPIELNVVPNELSDYLVKALNNNACEYKRALCIHELFEQQVHLAPEQIALVYQQQQLSYKQVNCKANQLAHYLLDHSTVKSDILIGICLDRSLEMIIATLAVLKAGGAYVPLDPSYPKARLDYMLRDSGITTIITKKSITNEIDLVGYQAINIDELFSPKDVLFTQYSDENIAVTQLELSSTDLAYEIYTSGSTGKPKGVLLEHRGIVNLAKNQRVAFNIEPSCKILHFASMSFDAGTWEYAMALLNGATLVITDKDQRISPEAIGNLLYDAKITHVTLPPAFLAMMNFRSDLALQGLIVAGEACDPELVDLWSEKYPFYNAYGPTEASVCCSYQRLYPGMKITIGKPLHNVSLYVLDKYLELVPPGVIGELHIGGDGLARGYHQRSEMTAEKFIINPYYNLTGHRDSELIYKTGDLAKILPDGNIEFVGRIDAQVKIRGFRIELSEIEAQLSQCNELDSALVVVKEAKNGTKFLVAYINPKDISQSLSLAELTFAVQTQLSVNLPDYMVPTSFIKIDSWPLTANGKVDKKALPELVGDSAQLVYIKPETVTEQTMVDLWSELLGIAPEEIGCNAKFFEMGGNSILITRLETLIRNQFSVEFSIKELFAITVLKDQSLHIDYLVSRLSYQATDNEEGFEETDW</sequence>
<dbReference type="PROSITE" id="PS00455">
    <property type="entry name" value="AMP_BINDING"/>
    <property type="match status" value="1"/>
</dbReference>
<dbReference type="InterPro" id="IPR025110">
    <property type="entry name" value="AMP-bd_C"/>
</dbReference>
<dbReference type="Pfam" id="PF13193">
    <property type="entry name" value="AMP-binding_C"/>
    <property type="match status" value="1"/>
</dbReference>
<dbReference type="Gene3D" id="3.30.300.30">
    <property type="match status" value="2"/>
</dbReference>
<dbReference type="GO" id="GO:0003824">
    <property type="term" value="F:catalytic activity"/>
    <property type="evidence" value="ECO:0007669"/>
    <property type="project" value="InterPro"/>
</dbReference>
<evidence type="ECO:0000256" key="2">
    <source>
        <dbReference type="ARBA" id="ARBA00022450"/>
    </source>
</evidence>
<dbReference type="FunFam" id="3.30.300.30:FF:000015">
    <property type="entry name" value="Nonribosomal peptide synthase SidD"/>
    <property type="match status" value="2"/>
</dbReference>
<dbReference type="InterPro" id="IPR000873">
    <property type="entry name" value="AMP-dep_synth/lig_dom"/>
</dbReference>
<feature type="domain" description="Carrier" evidence="4">
    <location>
        <begin position="1059"/>
        <end position="1136"/>
    </location>
</feature>
<evidence type="ECO:0000313" key="6">
    <source>
        <dbReference type="Proteomes" id="UP000188243"/>
    </source>
</evidence>
<dbReference type="SUPFAM" id="SSF52777">
    <property type="entry name" value="CoA-dependent acyltransferases"/>
    <property type="match status" value="4"/>
</dbReference>
<comment type="cofactor">
    <cofactor evidence="1">
        <name>pantetheine 4'-phosphate</name>
        <dbReference type="ChEBI" id="CHEBI:47942"/>
    </cofactor>
</comment>
<dbReference type="KEGG" id="paln:B0W48_15250"/>
<dbReference type="GO" id="GO:0005737">
    <property type="term" value="C:cytoplasm"/>
    <property type="evidence" value="ECO:0007669"/>
    <property type="project" value="TreeGrafter"/>
</dbReference>
<dbReference type="FunFam" id="3.40.50.12780:FF:000012">
    <property type="entry name" value="Non-ribosomal peptide synthetase"/>
    <property type="match status" value="1"/>
</dbReference>
<dbReference type="SUPFAM" id="SSF47336">
    <property type="entry name" value="ACP-like"/>
    <property type="match status" value="2"/>
</dbReference>
<protein>
    <submittedName>
        <fullName evidence="5">Non-ribosomal peptide synthetase</fullName>
    </submittedName>
</protein>
<dbReference type="SUPFAM" id="SSF56801">
    <property type="entry name" value="Acetyl-CoA synthetase-like"/>
    <property type="match status" value="2"/>
</dbReference>
<dbReference type="Gene3D" id="3.30.559.10">
    <property type="entry name" value="Chloramphenicol acetyltransferase-like domain"/>
    <property type="match status" value="2"/>
</dbReference>
<dbReference type="InterPro" id="IPR010071">
    <property type="entry name" value="AA_adenyl_dom"/>
</dbReference>
<dbReference type="Gene3D" id="1.10.1200.10">
    <property type="entry name" value="ACP-like"/>
    <property type="match status" value="2"/>
</dbReference>
<evidence type="ECO:0000256" key="1">
    <source>
        <dbReference type="ARBA" id="ARBA00001957"/>
    </source>
</evidence>
<dbReference type="CDD" id="cd05930">
    <property type="entry name" value="A_NRPS"/>
    <property type="match status" value="2"/>
</dbReference>
<accession>A0A1Q2H0Z2</accession>
<reference evidence="5 6" key="1">
    <citation type="submission" date="2017-02" db="EMBL/GenBank/DDBJ databases">
        <title>Complete genome sequence of the cold-active Pseudoalteromonas aliena strain EH1 isolated from Arctic seawater.</title>
        <authorList>
            <person name="Kim E."/>
            <person name="Heo E."/>
            <person name="Kim H."/>
            <person name="Kim D."/>
        </authorList>
    </citation>
    <scope>NUCLEOTIDE SEQUENCE [LARGE SCALE GENOMIC DNA]</scope>
    <source>
        <strain evidence="5 6">EH1</strain>
    </source>
</reference>
<dbReference type="CDD" id="cd19531">
    <property type="entry name" value="LCL_NRPS-like"/>
    <property type="match status" value="2"/>
</dbReference>
<keyword evidence="3" id="KW-0597">Phosphoprotein</keyword>
<dbReference type="PANTHER" id="PTHR45527">
    <property type="entry name" value="NONRIBOSOMAL PEPTIDE SYNTHETASE"/>
    <property type="match status" value="1"/>
</dbReference>
<evidence type="ECO:0000256" key="3">
    <source>
        <dbReference type="ARBA" id="ARBA00022553"/>
    </source>
</evidence>
<dbReference type="RefSeq" id="WP_077537664.1">
    <property type="nucleotide sequence ID" value="NZ_CP019628.1"/>
</dbReference>
<dbReference type="InterPro" id="IPR036736">
    <property type="entry name" value="ACP-like_sf"/>
</dbReference>
<dbReference type="Proteomes" id="UP000188243">
    <property type="component" value="Chromosome"/>
</dbReference>
<dbReference type="GO" id="GO:0044550">
    <property type="term" value="P:secondary metabolite biosynthetic process"/>
    <property type="evidence" value="ECO:0007669"/>
    <property type="project" value="TreeGrafter"/>
</dbReference>
<dbReference type="InterPro" id="IPR001242">
    <property type="entry name" value="Condensation_dom"/>
</dbReference>
<dbReference type="Pfam" id="PF00550">
    <property type="entry name" value="PP-binding"/>
    <property type="match status" value="2"/>
</dbReference>
<dbReference type="InterPro" id="IPR045851">
    <property type="entry name" value="AMP-bd_C_sf"/>
</dbReference>
<dbReference type="PANTHER" id="PTHR45527:SF1">
    <property type="entry name" value="FATTY ACID SYNTHASE"/>
    <property type="match status" value="1"/>
</dbReference>
<dbReference type="InterPro" id="IPR006162">
    <property type="entry name" value="Ppantetheine_attach_site"/>
</dbReference>